<organism evidence="3 4">
    <name type="scientific">Humidesulfovibrio mexicanus</name>
    <dbReference type="NCBI Taxonomy" id="147047"/>
    <lineage>
        <taxon>Bacteria</taxon>
        <taxon>Pseudomonadati</taxon>
        <taxon>Thermodesulfobacteriota</taxon>
        <taxon>Desulfovibrionia</taxon>
        <taxon>Desulfovibrionales</taxon>
        <taxon>Desulfovibrionaceae</taxon>
        <taxon>Humidesulfovibrio</taxon>
    </lineage>
</organism>
<proteinExistence type="predicted"/>
<gene>
    <name evidence="3" type="ORF">SAMN04488503_0366</name>
</gene>
<dbReference type="Pfam" id="PF00226">
    <property type="entry name" value="DnaJ"/>
    <property type="match status" value="1"/>
</dbReference>
<feature type="compositionally biased region" description="Basic and acidic residues" evidence="1">
    <location>
        <begin position="84"/>
        <end position="95"/>
    </location>
</feature>
<sequence length="280" mass="31123">MDVRDCQRILQVSPGATLDEVKAAFRRLAFKLHPDLNPFPKAAEQFRELNEAYVLLSHALKDEPRREARGRPKPGPEASAGTAEKVRKARAEKAYAKGSSQARSASASSGRATGRVFQFREEEVLRDLLTDPFARQVFEDIYSQLKQGRPEAARPQAQTPPPVWRPTPTPQAQPQTKRRKLELTWGDKTLGLDLSKGIVGGVKSWLRGQLDDEQTVFYPAFAVGPGKVLRLTVSSRFGESRTVEVTLPPDFVVGRPVRLKGLGRKLGPFTGDLYLRVLAK</sequence>
<dbReference type="PANTHER" id="PTHR24074">
    <property type="entry name" value="CO-CHAPERONE PROTEIN DJLA"/>
    <property type="match status" value="1"/>
</dbReference>
<feature type="region of interest" description="Disordered" evidence="1">
    <location>
        <begin position="147"/>
        <end position="178"/>
    </location>
</feature>
<feature type="compositionally biased region" description="Low complexity" evidence="1">
    <location>
        <begin position="96"/>
        <end position="113"/>
    </location>
</feature>
<dbReference type="Gene3D" id="1.10.287.110">
    <property type="entry name" value="DnaJ domain"/>
    <property type="match status" value="1"/>
</dbReference>
<evidence type="ECO:0000259" key="2">
    <source>
        <dbReference type="PROSITE" id="PS50076"/>
    </source>
</evidence>
<feature type="domain" description="J" evidence="2">
    <location>
        <begin position="5"/>
        <end position="70"/>
    </location>
</feature>
<dbReference type="SMART" id="SM00271">
    <property type="entry name" value="DnaJ"/>
    <property type="match status" value="1"/>
</dbReference>
<dbReference type="EMBL" id="FZOC01000001">
    <property type="protein sequence ID" value="SNR61468.1"/>
    <property type="molecule type" value="Genomic_DNA"/>
</dbReference>
<dbReference type="RefSeq" id="WP_089271114.1">
    <property type="nucleotide sequence ID" value="NZ_FZOC01000001.1"/>
</dbReference>
<evidence type="ECO:0000313" key="4">
    <source>
        <dbReference type="Proteomes" id="UP000198324"/>
    </source>
</evidence>
<feature type="region of interest" description="Disordered" evidence="1">
    <location>
        <begin position="63"/>
        <end position="113"/>
    </location>
</feature>
<dbReference type="AlphaFoldDB" id="A0A238XSB8"/>
<evidence type="ECO:0000256" key="1">
    <source>
        <dbReference type="SAM" id="MobiDB-lite"/>
    </source>
</evidence>
<reference evidence="3 4" key="1">
    <citation type="submission" date="2017-06" db="EMBL/GenBank/DDBJ databases">
        <authorList>
            <person name="Kim H.J."/>
            <person name="Triplett B.A."/>
        </authorList>
    </citation>
    <scope>NUCLEOTIDE SEQUENCE [LARGE SCALE GENOMIC DNA]</scope>
    <source>
        <strain evidence="3 4">DSM 13116</strain>
    </source>
</reference>
<dbReference type="InterPro" id="IPR036869">
    <property type="entry name" value="J_dom_sf"/>
</dbReference>
<dbReference type="OrthoDB" id="9779622at2"/>
<keyword evidence="4" id="KW-1185">Reference proteome</keyword>
<evidence type="ECO:0000313" key="3">
    <source>
        <dbReference type="EMBL" id="SNR61468.1"/>
    </source>
</evidence>
<dbReference type="SUPFAM" id="SSF46565">
    <property type="entry name" value="Chaperone J-domain"/>
    <property type="match status" value="1"/>
</dbReference>
<feature type="compositionally biased region" description="Pro residues" evidence="1">
    <location>
        <begin position="158"/>
        <end position="171"/>
    </location>
</feature>
<protein>
    <submittedName>
        <fullName evidence="3">Molecular chaperone DnaJ</fullName>
    </submittedName>
</protein>
<dbReference type="PRINTS" id="PR00625">
    <property type="entry name" value="JDOMAIN"/>
</dbReference>
<dbReference type="Proteomes" id="UP000198324">
    <property type="component" value="Unassembled WGS sequence"/>
</dbReference>
<dbReference type="InterPro" id="IPR050817">
    <property type="entry name" value="DjlA_DnaK_co-chaperone"/>
</dbReference>
<name>A0A238XSB8_9BACT</name>
<dbReference type="InterPro" id="IPR001623">
    <property type="entry name" value="DnaJ_domain"/>
</dbReference>
<accession>A0A238XSB8</accession>
<dbReference type="CDD" id="cd06257">
    <property type="entry name" value="DnaJ"/>
    <property type="match status" value="1"/>
</dbReference>
<dbReference type="PROSITE" id="PS50076">
    <property type="entry name" value="DNAJ_2"/>
    <property type="match status" value="1"/>
</dbReference>